<dbReference type="InterPro" id="IPR018511">
    <property type="entry name" value="Hemolysin-typ_Ca-bd_CS"/>
</dbReference>
<evidence type="ECO:0000256" key="1">
    <source>
        <dbReference type="ARBA" id="ARBA00001913"/>
    </source>
</evidence>
<feature type="domain" description="Cadherin" evidence="5">
    <location>
        <begin position="1458"/>
        <end position="1561"/>
    </location>
</feature>
<dbReference type="InterPro" id="IPR011049">
    <property type="entry name" value="Serralysin-like_metalloprot_C"/>
</dbReference>
<dbReference type="RefSeq" id="WP_254677777.1">
    <property type="nucleotide sequence ID" value="NZ_JAMWDU010000003.1"/>
</dbReference>
<dbReference type="SMART" id="SM00112">
    <property type="entry name" value="CA"/>
    <property type="match status" value="2"/>
</dbReference>
<dbReference type="InterPro" id="IPR002126">
    <property type="entry name" value="Cadherin-like_dom"/>
</dbReference>
<evidence type="ECO:0000256" key="3">
    <source>
        <dbReference type="ARBA" id="ARBA00022525"/>
    </source>
</evidence>
<dbReference type="GO" id="GO:0005615">
    <property type="term" value="C:extracellular space"/>
    <property type="evidence" value="ECO:0007669"/>
    <property type="project" value="InterPro"/>
</dbReference>
<keyword evidence="4" id="KW-0677">Repeat</keyword>
<reference evidence="6" key="1">
    <citation type="submission" date="2022-06" db="EMBL/GenBank/DDBJ databases">
        <title>Devosia sp. XJ19-45 genome assembly.</title>
        <authorList>
            <person name="Li B."/>
            <person name="Cai M."/>
            <person name="Nie G."/>
            <person name="Li W."/>
        </authorList>
    </citation>
    <scope>NUCLEOTIDE SEQUENCE</scope>
    <source>
        <strain evidence="6">XJ19-45</strain>
    </source>
</reference>
<dbReference type="SUPFAM" id="SSF49313">
    <property type="entry name" value="Cadherin-like"/>
    <property type="match status" value="2"/>
</dbReference>
<evidence type="ECO:0000256" key="4">
    <source>
        <dbReference type="ARBA" id="ARBA00022737"/>
    </source>
</evidence>
<protein>
    <submittedName>
        <fullName evidence="6">M10 family metallopeptidase C-terminal domain-containing protein</fullName>
    </submittedName>
</protein>
<dbReference type="GO" id="GO:0005509">
    <property type="term" value="F:calcium ion binding"/>
    <property type="evidence" value="ECO:0007669"/>
    <property type="project" value="InterPro"/>
</dbReference>
<dbReference type="EMBL" id="JAMWDU010000003">
    <property type="protein sequence ID" value="MCP8887327.1"/>
    <property type="molecule type" value="Genomic_DNA"/>
</dbReference>
<dbReference type="GO" id="GO:0016020">
    <property type="term" value="C:membrane"/>
    <property type="evidence" value="ECO:0007669"/>
    <property type="project" value="InterPro"/>
</dbReference>
<dbReference type="PROSITE" id="PS50268">
    <property type="entry name" value="CADHERIN_2"/>
    <property type="match status" value="2"/>
</dbReference>
<dbReference type="Gene3D" id="2.60.40.2700">
    <property type="match status" value="1"/>
</dbReference>
<gene>
    <name evidence="6" type="ORF">NF348_09445</name>
</gene>
<evidence type="ECO:0000256" key="2">
    <source>
        <dbReference type="ARBA" id="ARBA00004613"/>
    </source>
</evidence>
<evidence type="ECO:0000259" key="5">
    <source>
        <dbReference type="PROSITE" id="PS50268"/>
    </source>
</evidence>
<dbReference type="Gene3D" id="2.150.10.10">
    <property type="entry name" value="Serralysin-like metalloprotease, C-terminal"/>
    <property type="match status" value="3"/>
</dbReference>
<dbReference type="SUPFAM" id="SSF51120">
    <property type="entry name" value="beta-Roll"/>
    <property type="match status" value="2"/>
</dbReference>
<dbReference type="Gene3D" id="2.60.40.60">
    <property type="entry name" value="Cadherins"/>
    <property type="match status" value="2"/>
</dbReference>
<sequence length="2017" mass="210704">MTIVLDGALLDWTADDRLETTTNAVAGYAVYGRLEADVFYFALSSAVAIGETSTLWLNTDADTATGYQVWGFAAGAEFNVNFGTDGVPRLYTGADGQTLVGDLTYAMSADGTVLEIALPKSMLGETVSSVGIMADINNSVFLPVDYTFAAYTISAPVVSVYDGLLTEWTPEQRLDTPANGLAGYAIYGKVEGDDFVFGISSAVPIGANTTFWLNTDGDLATGYQIWGWAGGAEFNVNIDANGVARLYSGGAGEVLVGTIEYKIAADGLSMEFAVPKALLGPSVTSVVVLADINDGVFLPPSYAAGGYVVVDPGTVPAGPYDGLLTEWTAEQRLDTGANSVAGYELYGKVENDSFVFGLASAVPIGQNTTFWLNTDSDIATGYQIWGWAGGAEFNVNISADGVARLYSGADGQTLVGEIDYKIAPDGLSMEFAVPRSLIGASVTAVTLLADVNNSVFLPPSYAAGGLTLVDPAWVPASQFDGVLDEWTASQRLETPMTTIEGYEFYGQFSGEAFHFGFKSAVAIGPNTTFWLNTDGDTSTGTQVFGYAGGAEFNVNIGADGIARLYSGQAGQTLVGVIDHKLGPDGMTMEFAIPRSMLGAAVTAVSILADVNDSVYLPSNYLSPAYTVYDPSALPAATETGNKIAILFSQTTAENYFSTMAYSQLVMAAQSQAMAAGIPFDLISEADLADLSKMVNYDTIIFPSFRNVPANYVQIQDVLTKLVYEYDVSLIAGGDFMTNDADNNSLPNNAYERMEILFGISRTGGDSGVVVEVHATAAGHPITEGYGTGGAIQSYAGAATSYFAATNPAAGSVSVIAEQTVGGATYAAVLGSVTGSRNVHFATDAVLADANLLGQAIDWVSEEAGGPSVSLHMTRNASLFASRNDMDQSQETYDVDGGIYDALMPILQQWKTDYNFVGSYYVNIGFDPPDQETNWFISSGYYDAMRAMGNEIGSHSYSHPEDTNLLLPDVMTQALLTERIAQYAAQPGGPGPVGQALATMTLEEVNAKLAEVLAAPDPDTLNTLSKAFLAATYTFQFATAREVLEANLGYPVGGAAVPGMPDSLYTAEQIMQHYDYLSGGAALVGAGYPGAIGYLAPDSQEQVYIAPNMSFDFTLMGWLGLTVEQAEAKWAEEWAELNANSDMPIVVWPWHDYGVTVWPLDEGETSPYSEAMFTNFIAAAYAAGTEFVTLADLAARIRAFEQADFAFSVSGDVITMTATPQTGQLGTFALNLDDLGGKTIQSVTNWYAYDADSVFLDADGGSFEVLLGTSADDVTHITSIGSRAQLMSITGNGNDLDFTIIGEGRVVIDVKQGPGLVYLVWGASVVSQVGDILTIDLGGIGSHTVAIREVSTNLAPTDIVLSNQIVLPENLAERTKIADLTILDADVDPLLRLNVVTVSDDRFEIDGTTGALYLKAGQSVDFEATPTIEMTLTSTDGATVFAKPISISVSNVNDAPSDIVVSNQASIVEGTSLRTLVADLAIVDPDLVAEFRNNVVSVSDDRFEIDGTTGSLYLKAGQVIDYEAGSTIALTLTATDGALSFAKAVILTVTNVNELPSGAPIISGAAVENVTLSANVSLVTDPDGLGTFSYQWQRGDGTAFTNIAGAIAATYGLVQADTDQLIRVAVSYLDGGATLETVFSAPTSQVVDVLAPTTLEPLLANTTRTITAAELVGGELSGSFTIDTLTASIGTLVATGVGEWTYAPPVNDQTQVSFTYTATAGAKLAQGTAGMDLLPSNTVYGTSGDDSLAARASADTYRGFEGNDIISAGGGNDIIYGDEGNDTASGGGGADTFRATLNDGNDAYAGNAGLDLYDLSETSAAALVNLTTGTSTSAQTGSDTLGTIENVIGSSGNDTIIGSGGANVLEGGAGDDNLSGMGGADTLIGGDGADILRGGAGRDVMTGGADSDVFIFAAVSDSRNTVTTRDVITDFTPGEDYFDFSAIDANTLIGGDQAFTFLEVEGSAFTGVRGQLRWVLEDLADTANDRTIVLGDMNGDQVSDFQVELTGLITLGVGDFIL</sequence>
<dbReference type="GO" id="GO:0005975">
    <property type="term" value="P:carbohydrate metabolic process"/>
    <property type="evidence" value="ECO:0007669"/>
    <property type="project" value="InterPro"/>
</dbReference>
<dbReference type="Pfam" id="PF00353">
    <property type="entry name" value="HemolysinCabind"/>
    <property type="match status" value="2"/>
</dbReference>
<comment type="cofactor">
    <cofactor evidence="1">
        <name>Ca(2+)</name>
        <dbReference type="ChEBI" id="CHEBI:29108"/>
    </cofactor>
</comment>
<dbReference type="GO" id="GO:0007156">
    <property type="term" value="P:homophilic cell adhesion via plasma membrane adhesion molecules"/>
    <property type="evidence" value="ECO:0007669"/>
    <property type="project" value="InterPro"/>
</dbReference>
<dbReference type="InterPro" id="IPR050557">
    <property type="entry name" value="RTX_toxin/Mannuronan_C5-epim"/>
</dbReference>
<dbReference type="InterPro" id="IPR011330">
    <property type="entry name" value="Glyco_hydro/deAcase_b/a-brl"/>
</dbReference>
<dbReference type="InterPro" id="IPR013858">
    <property type="entry name" value="Peptidase_M10B_C"/>
</dbReference>
<keyword evidence="3" id="KW-0964">Secreted</keyword>
<dbReference type="CDD" id="cd11304">
    <property type="entry name" value="Cadherin_repeat"/>
    <property type="match status" value="2"/>
</dbReference>
<dbReference type="PRINTS" id="PR00313">
    <property type="entry name" value="CABNDNGRPT"/>
</dbReference>
<dbReference type="PANTHER" id="PTHR38340">
    <property type="entry name" value="S-LAYER PROTEIN"/>
    <property type="match status" value="1"/>
</dbReference>
<accession>A0A9Q4APH4</accession>
<dbReference type="SUPFAM" id="SSF88713">
    <property type="entry name" value="Glycoside hydrolase/deacetylase"/>
    <property type="match status" value="1"/>
</dbReference>
<dbReference type="Pfam" id="PF08548">
    <property type="entry name" value="Peptidase_M10_C"/>
    <property type="match status" value="1"/>
</dbReference>
<dbReference type="InterPro" id="IPR015919">
    <property type="entry name" value="Cadherin-like_sf"/>
</dbReference>
<proteinExistence type="predicted"/>
<evidence type="ECO:0000313" key="7">
    <source>
        <dbReference type="Proteomes" id="UP001060275"/>
    </source>
</evidence>
<dbReference type="InterPro" id="IPR001343">
    <property type="entry name" value="Hemolysn_Ca-bd"/>
</dbReference>
<comment type="subcellular location">
    <subcellularLocation>
        <location evidence="2">Secreted</location>
    </subcellularLocation>
</comment>
<name>A0A9Q4APH4_9HYPH</name>
<dbReference type="PROSITE" id="PS00330">
    <property type="entry name" value="HEMOLYSIN_CALCIUM"/>
    <property type="match status" value="2"/>
</dbReference>
<dbReference type="PANTHER" id="PTHR38340:SF1">
    <property type="entry name" value="S-LAYER PROTEIN"/>
    <property type="match status" value="1"/>
</dbReference>
<keyword evidence="7" id="KW-1185">Reference proteome</keyword>
<organism evidence="6 7">
    <name type="scientific">Devosia ureilytica</name>
    <dbReference type="NCBI Taxonomy" id="2952754"/>
    <lineage>
        <taxon>Bacteria</taxon>
        <taxon>Pseudomonadati</taxon>
        <taxon>Pseudomonadota</taxon>
        <taxon>Alphaproteobacteria</taxon>
        <taxon>Hyphomicrobiales</taxon>
        <taxon>Devosiaceae</taxon>
        <taxon>Devosia</taxon>
    </lineage>
</organism>
<evidence type="ECO:0000313" key="6">
    <source>
        <dbReference type="EMBL" id="MCP8887327.1"/>
    </source>
</evidence>
<dbReference type="Proteomes" id="UP001060275">
    <property type="component" value="Unassembled WGS sequence"/>
</dbReference>
<comment type="caution">
    <text evidence="6">The sequence shown here is derived from an EMBL/GenBank/DDBJ whole genome shotgun (WGS) entry which is preliminary data.</text>
</comment>
<feature type="domain" description="Cadherin" evidence="5">
    <location>
        <begin position="1366"/>
        <end position="1457"/>
    </location>
</feature>